<dbReference type="GO" id="GO:0030170">
    <property type="term" value="F:pyridoxal phosphate binding"/>
    <property type="evidence" value="ECO:0007669"/>
    <property type="project" value="InterPro"/>
</dbReference>
<dbReference type="InterPro" id="IPR001926">
    <property type="entry name" value="TrpB-like_PALP"/>
</dbReference>
<dbReference type="PROSITE" id="PS00165">
    <property type="entry name" value="DEHYDRATASE_SER_THR"/>
    <property type="match status" value="1"/>
</dbReference>
<dbReference type="GO" id="GO:0006565">
    <property type="term" value="P:L-serine catabolic process"/>
    <property type="evidence" value="ECO:0007669"/>
    <property type="project" value="TreeGrafter"/>
</dbReference>
<protein>
    <submittedName>
        <fullName evidence="5">Threonine synthase</fullName>
        <ecNumber evidence="5">4.2.3.1</ecNumber>
    </submittedName>
</protein>
<evidence type="ECO:0000256" key="3">
    <source>
        <dbReference type="ARBA" id="ARBA00023239"/>
    </source>
</evidence>
<name>A0A7G9KZE0_9SPHN</name>
<accession>A0A7G9KZE0</accession>
<dbReference type="EC" id="4.2.3.1" evidence="5"/>
<keyword evidence="2" id="KW-0663">Pyridoxal phosphate</keyword>
<dbReference type="Gene3D" id="3.40.50.1100">
    <property type="match status" value="2"/>
</dbReference>
<gene>
    <name evidence="5" type="ORF">H8M03_06590</name>
</gene>
<dbReference type="EMBL" id="CP060697">
    <property type="protein sequence ID" value="QNM81739.1"/>
    <property type="molecule type" value="Genomic_DNA"/>
</dbReference>
<evidence type="ECO:0000256" key="2">
    <source>
        <dbReference type="ARBA" id="ARBA00022898"/>
    </source>
</evidence>
<dbReference type="KEGG" id="ssau:H8M03_06590"/>
<dbReference type="InterPro" id="IPR036052">
    <property type="entry name" value="TrpB-like_PALP_sf"/>
</dbReference>
<feature type="domain" description="Tryptophan synthase beta chain-like PALP" evidence="4">
    <location>
        <begin position="71"/>
        <end position="375"/>
    </location>
</feature>
<dbReference type="AlphaFoldDB" id="A0A7G9KZE0"/>
<keyword evidence="6" id="KW-1185">Reference proteome</keyword>
<dbReference type="GO" id="GO:0004795">
    <property type="term" value="F:threonine synthase activity"/>
    <property type="evidence" value="ECO:0007669"/>
    <property type="project" value="UniProtKB-EC"/>
</dbReference>
<dbReference type="InterPro" id="IPR000634">
    <property type="entry name" value="Ser/Thr_deHydtase_PyrdxlP-BS"/>
</dbReference>
<dbReference type="GO" id="GO:0004794">
    <property type="term" value="F:threonine deaminase activity"/>
    <property type="evidence" value="ECO:0007669"/>
    <property type="project" value="TreeGrafter"/>
</dbReference>
<sequence length="499" mass="53981">MNVTHLECSLTGERYNAGRPHNLSAAGKPLLVRYDLDAVARQISRETLAGRAADMWKWRELLPLPEGAEPVSLGEPVTPILDLRETARRAGARSLLVKDEGRLPTGSFKARGLAMAVSMARHFGITRMALPTNGNAGAALAAYGARAGMETLVICPAETPEINVRETAAYGATVWVADGQIDECGRLVREGAAEGRWFDCSTLKEPYRIEGKKVMGLELAEQLGWRLPDAIFYPTGGGTGLIGMWKAFDELEAAGLIGPERPRMYAIQAAGCAPMVRAFEAGEEFAERWEGAATVATGIRVPAAVGDFLILRAVRESGGAAIAVEEEAIVAGVEDVARDDGMLLCPEGGAVVAGWRKALDRGLVGKDEQVLLFNCANGNKYPLPDRSRRLTLASARADQLWRREFSGAGKGKPRRFDPAGFPYFWSEDLKYSFKIAPWAPESSPIAGTKSRFPGMILWKSRWIVARLGGDSNKSRAPRVSRLWPRARSGCESPATISTG</sequence>
<dbReference type="GO" id="GO:0006567">
    <property type="term" value="P:L-threonine catabolic process"/>
    <property type="evidence" value="ECO:0007669"/>
    <property type="project" value="TreeGrafter"/>
</dbReference>
<evidence type="ECO:0000259" key="4">
    <source>
        <dbReference type="Pfam" id="PF00291"/>
    </source>
</evidence>
<dbReference type="Proteomes" id="UP000515861">
    <property type="component" value="Chromosome"/>
</dbReference>
<evidence type="ECO:0000256" key="1">
    <source>
        <dbReference type="ARBA" id="ARBA00001933"/>
    </source>
</evidence>
<dbReference type="GO" id="GO:0003941">
    <property type="term" value="F:L-serine ammonia-lyase activity"/>
    <property type="evidence" value="ECO:0007669"/>
    <property type="project" value="TreeGrafter"/>
</dbReference>
<evidence type="ECO:0000313" key="6">
    <source>
        <dbReference type="Proteomes" id="UP000515861"/>
    </source>
</evidence>
<dbReference type="CDD" id="cd01563">
    <property type="entry name" value="Thr-synth_1"/>
    <property type="match status" value="1"/>
</dbReference>
<keyword evidence="3 5" id="KW-0456">Lyase</keyword>
<dbReference type="SUPFAM" id="SSF53686">
    <property type="entry name" value="Tryptophan synthase beta subunit-like PLP-dependent enzymes"/>
    <property type="match status" value="1"/>
</dbReference>
<organism evidence="5 6">
    <name type="scientific">Sphingomonas sabuli</name>
    <dbReference type="NCBI Taxonomy" id="2764186"/>
    <lineage>
        <taxon>Bacteria</taxon>
        <taxon>Pseudomonadati</taxon>
        <taxon>Pseudomonadota</taxon>
        <taxon>Alphaproteobacteria</taxon>
        <taxon>Sphingomonadales</taxon>
        <taxon>Sphingomonadaceae</taxon>
        <taxon>Sphingomonas</taxon>
    </lineage>
</organism>
<dbReference type="Pfam" id="PF00291">
    <property type="entry name" value="PALP"/>
    <property type="match status" value="1"/>
</dbReference>
<dbReference type="PANTHER" id="PTHR48078">
    <property type="entry name" value="THREONINE DEHYDRATASE, MITOCHONDRIAL-RELATED"/>
    <property type="match status" value="1"/>
</dbReference>
<comment type="cofactor">
    <cofactor evidence="1">
        <name>pyridoxal 5'-phosphate</name>
        <dbReference type="ChEBI" id="CHEBI:597326"/>
    </cofactor>
</comment>
<reference evidence="5 6" key="1">
    <citation type="submission" date="2020-08" db="EMBL/GenBank/DDBJ databases">
        <title>Sphingomonas sp. sand1-3 16S ribosomal RNA gene Genome sequencing and assembly.</title>
        <authorList>
            <person name="Kang M."/>
        </authorList>
    </citation>
    <scope>NUCLEOTIDE SEQUENCE [LARGE SCALE GENOMIC DNA]</scope>
    <source>
        <strain evidence="6">sand1-3</strain>
    </source>
</reference>
<dbReference type="NCBIfam" id="NF006050">
    <property type="entry name" value="PRK08197.1"/>
    <property type="match status" value="1"/>
</dbReference>
<dbReference type="PANTHER" id="PTHR48078:SF6">
    <property type="entry name" value="L-THREONINE DEHYDRATASE CATABOLIC TDCB"/>
    <property type="match status" value="1"/>
</dbReference>
<proteinExistence type="predicted"/>
<evidence type="ECO:0000313" key="5">
    <source>
        <dbReference type="EMBL" id="QNM81739.1"/>
    </source>
</evidence>
<dbReference type="InterPro" id="IPR050147">
    <property type="entry name" value="Ser/Thr_Dehydratase"/>
</dbReference>
<dbReference type="GO" id="GO:0009097">
    <property type="term" value="P:isoleucine biosynthetic process"/>
    <property type="evidence" value="ECO:0007669"/>
    <property type="project" value="TreeGrafter"/>
</dbReference>